<dbReference type="InterPro" id="IPR015940">
    <property type="entry name" value="UBA"/>
</dbReference>
<feature type="region of interest" description="Disordered" evidence="1">
    <location>
        <begin position="483"/>
        <end position="648"/>
    </location>
</feature>
<feature type="compositionally biased region" description="Low complexity" evidence="1">
    <location>
        <begin position="82"/>
        <end position="112"/>
    </location>
</feature>
<dbReference type="SUPFAM" id="SSF46934">
    <property type="entry name" value="UBA-like"/>
    <property type="match status" value="1"/>
</dbReference>
<dbReference type="FunFam" id="1.10.287.110:FF:000002">
    <property type="entry name" value="putative tyrosine-protein phosphatase auxilin isoform X2"/>
    <property type="match status" value="1"/>
</dbReference>
<dbReference type="SUPFAM" id="SSF46565">
    <property type="entry name" value="Chaperone J-domain"/>
    <property type="match status" value="1"/>
</dbReference>
<feature type="compositionally biased region" description="Basic and acidic residues" evidence="1">
    <location>
        <begin position="269"/>
        <end position="285"/>
    </location>
</feature>
<dbReference type="Gene3D" id="1.10.287.110">
    <property type="entry name" value="DnaJ domain"/>
    <property type="match status" value="1"/>
</dbReference>
<name>A0AAD5VW67_9AGAR</name>
<dbReference type="GO" id="GO:0072318">
    <property type="term" value="P:clathrin coat disassembly"/>
    <property type="evidence" value="ECO:0007669"/>
    <property type="project" value="TreeGrafter"/>
</dbReference>
<dbReference type="PANTHER" id="PTHR23172:SF19">
    <property type="entry name" value="J DOMAIN-CONTAINING PROTEIN"/>
    <property type="match status" value="1"/>
</dbReference>
<evidence type="ECO:0000259" key="2">
    <source>
        <dbReference type="PROSITE" id="PS50030"/>
    </source>
</evidence>
<feature type="domain" description="UBA" evidence="2">
    <location>
        <begin position="349"/>
        <end position="389"/>
    </location>
</feature>
<gene>
    <name evidence="3" type="ORF">NP233_g5079</name>
</gene>
<feature type="compositionally biased region" description="Low complexity" evidence="1">
    <location>
        <begin position="863"/>
        <end position="874"/>
    </location>
</feature>
<feature type="compositionally biased region" description="Gly residues" evidence="1">
    <location>
        <begin position="852"/>
        <end position="862"/>
    </location>
</feature>
<feature type="compositionally biased region" description="Basic and acidic residues" evidence="1">
    <location>
        <begin position="546"/>
        <end position="577"/>
    </location>
</feature>
<sequence>MSDSFADLWSSNSAQKKPQTLSSLAQQQPSGQAQRRPQGGQDLFALLSSSTSGPTANAARASPSIRSSTPSSTLTPTPPPSQRQQPQQRSTAADAFSDLFSSSASSSQQNLTIAQRTALADQNRKEAILANQKQQEKEKSAWAGLDSLGFGSNAGLTPTTANGSKTLATSVSKGFVDEDDWGLGDFGKSSTTASSRDKQNTASAAPASNADTWDFNNFGTNQTRPANAALAAGDRTPNTSSQGGGLWDLDEFTSPSSSTTTSISQTQQKRVDSSGEFDFGGREDGLLNGNDDEDIGGGGQGEDDDFMSVFNKPPEPKTNPSQRPSTSSSPRSSSSPASSRPQTQSRGASPPPHILGQVVEMGFSIPKAKAALVANNNDVQAALDQLLVSEGGYTGGSGAGGRGTPARNADSPAPTQAPHPRRRDRERETSQQQQRQQHRGETSSPSAAGNTGEIQAQAEQLLAQASEIGRGMFTKASLFWKEKKEQVQKAVEEHRSSSAASGASGANVGRPGSGRPKWMQQPTGEGDGDDTIVSPKSGSLEVDDGPSEREKESEVWVPKRPDRQRERERQRVKEREAAAAATPPPPAEEPEVDLFAPAPVTAQPQSNIFQTAAPPQAARRTQPSTSTSRSKQPSQPPKQLKSKYQRNTSTISSSIANLKSEANASFKLGQFGNAETIYTRAINSLRSSSSASSGGDTNNLYFVLLLNNRANARMKNGDVGGAVKDCDSVIGLVTMNRLIVSDGDFDALGRGGGGGSSASQDKIDWDPSYDANTTKFVISISGTSSDVQEETVDLVDGLTKAIKRRAEAYEGLEKWNKAKNDWELLRGCGWIRNEGIRGEAGRGVGRCVRMTGGGAASNGGVNGSSASTSSTSNTRPPPPRPKPKPRPATSTPRNPDQPSSALNALRNTNAAAEAEDQAKHELKDFVDARLANWKNGKESNIRALLASLDTVLWEELVKAGGGVKVGMHELVTPGQVKIKYMKAVAKVHPDKLNASNSTLEQRMIAQGVFGALNEAWNAFKQ</sequence>
<feature type="compositionally biased region" description="Gly residues" evidence="1">
    <location>
        <begin position="392"/>
        <end position="403"/>
    </location>
</feature>
<feature type="region of interest" description="Disordered" evidence="1">
    <location>
        <begin position="176"/>
        <end position="355"/>
    </location>
</feature>
<dbReference type="Proteomes" id="UP001213000">
    <property type="component" value="Unassembled WGS sequence"/>
</dbReference>
<dbReference type="GO" id="GO:0072583">
    <property type="term" value="P:clathrin-dependent endocytosis"/>
    <property type="evidence" value="ECO:0007669"/>
    <property type="project" value="TreeGrafter"/>
</dbReference>
<dbReference type="Gene3D" id="1.25.40.10">
    <property type="entry name" value="Tetratricopeptide repeat domain"/>
    <property type="match status" value="1"/>
</dbReference>
<dbReference type="EMBL" id="JANIEX010000291">
    <property type="protein sequence ID" value="KAJ3569382.1"/>
    <property type="molecule type" value="Genomic_DNA"/>
</dbReference>
<feature type="compositionally biased region" description="Low complexity" evidence="1">
    <location>
        <begin position="610"/>
        <end position="639"/>
    </location>
</feature>
<accession>A0AAD5VW67</accession>
<dbReference type="GO" id="GO:0005737">
    <property type="term" value="C:cytoplasm"/>
    <property type="evidence" value="ECO:0007669"/>
    <property type="project" value="TreeGrafter"/>
</dbReference>
<evidence type="ECO:0000313" key="4">
    <source>
        <dbReference type="Proteomes" id="UP001213000"/>
    </source>
</evidence>
<dbReference type="AlphaFoldDB" id="A0AAD5VW67"/>
<dbReference type="InterPro" id="IPR011990">
    <property type="entry name" value="TPR-like_helical_dom_sf"/>
</dbReference>
<feature type="compositionally biased region" description="Polar residues" evidence="1">
    <location>
        <begin position="1"/>
        <end position="35"/>
    </location>
</feature>
<dbReference type="Gene3D" id="1.10.8.10">
    <property type="entry name" value="DNA helicase RuvA subunit, C-terminal domain"/>
    <property type="match status" value="1"/>
</dbReference>
<evidence type="ECO:0000313" key="3">
    <source>
        <dbReference type="EMBL" id="KAJ3569382.1"/>
    </source>
</evidence>
<feature type="region of interest" description="Disordered" evidence="1">
    <location>
        <begin position="852"/>
        <end position="902"/>
    </location>
</feature>
<dbReference type="SMART" id="SM00165">
    <property type="entry name" value="UBA"/>
    <property type="match status" value="1"/>
</dbReference>
<dbReference type="GO" id="GO:0030276">
    <property type="term" value="F:clathrin binding"/>
    <property type="evidence" value="ECO:0007669"/>
    <property type="project" value="TreeGrafter"/>
</dbReference>
<feature type="compositionally biased region" description="Low complexity" evidence="1">
    <location>
        <begin position="320"/>
        <end position="346"/>
    </location>
</feature>
<proteinExistence type="predicted"/>
<feature type="compositionally biased region" description="Low complexity" evidence="1">
    <location>
        <begin position="253"/>
        <end position="268"/>
    </location>
</feature>
<feature type="compositionally biased region" description="Low complexity" evidence="1">
    <location>
        <begin position="58"/>
        <end position="75"/>
    </location>
</feature>
<feature type="compositionally biased region" description="Low complexity" evidence="1">
    <location>
        <begin position="497"/>
        <end position="506"/>
    </location>
</feature>
<feature type="compositionally biased region" description="Polar residues" evidence="1">
    <location>
        <begin position="209"/>
        <end position="225"/>
    </location>
</feature>
<feature type="compositionally biased region" description="Basic and acidic residues" evidence="1">
    <location>
        <begin position="483"/>
        <end position="496"/>
    </location>
</feature>
<evidence type="ECO:0000256" key="1">
    <source>
        <dbReference type="SAM" id="MobiDB-lite"/>
    </source>
</evidence>
<dbReference type="PROSITE" id="PS50030">
    <property type="entry name" value="UBA"/>
    <property type="match status" value="1"/>
</dbReference>
<dbReference type="SUPFAM" id="SSF48452">
    <property type="entry name" value="TPR-like"/>
    <property type="match status" value="1"/>
</dbReference>
<dbReference type="InterPro" id="IPR036869">
    <property type="entry name" value="J_dom_sf"/>
</dbReference>
<keyword evidence="4" id="KW-1185">Reference proteome</keyword>
<feature type="region of interest" description="Disordered" evidence="1">
    <location>
        <begin position="1"/>
        <end position="112"/>
    </location>
</feature>
<dbReference type="GO" id="GO:0031982">
    <property type="term" value="C:vesicle"/>
    <property type="evidence" value="ECO:0007669"/>
    <property type="project" value="TreeGrafter"/>
</dbReference>
<feature type="region of interest" description="Disordered" evidence="1">
    <location>
        <begin position="390"/>
        <end position="458"/>
    </location>
</feature>
<protein>
    <recommendedName>
        <fullName evidence="2">UBA domain-containing protein</fullName>
    </recommendedName>
</protein>
<comment type="caution">
    <text evidence="3">The sequence shown here is derived from an EMBL/GenBank/DDBJ whole genome shotgun (WGS) entry which is preliminary data.</text>
</comment>
<dbReference type="InterPro" id="IPR009060">
    <property type="entry name" value="UBA-like_sf"/>
</dbReference>
<feature type="compositionally biased region" description="Acidic residues" evidence="1">
    <location>
        <begin position="290"/>
        <end position="306"/>
    </location>
</feature>
<reference evidence="3" key="1">
    <citation type="submission" date="2022-07" db="EMBL/GenBank/DDBJ databases">
        <title>Genome Sequence of Leucocoprinus birnbaumii.</title>
        <authorList>
            <person name="Buettner E."/>
        </authorList>
    </citation>
    <scope>NUCLEOTIDE SEQUENCE</scope>
    <source>
        <strain evidence="3">VT141</strain>
    </source>
</reference>
<feature type="compositionally biased region" description="Polar residues" evidence="1">
    <location>
        <begin position="442"/>
        <end position="454"/>
    </location>
</feature>
<organism evidence="3 4">
    <name type="scientific">Leucocoprinus birnbaumii</name>
    <dbReference type="NCBI Taxonomy" id="56174"/>
    <lineage>
        <taxon>Eukaryota</taxon>
        <taxon>Fungi</taxon>
        <taxon>Dikarya</taxon>
        <taxon>Basidiomycota</taxon>
        <taxon>Agaricomycotina</taxon>
        <taxon>Agaricomycetes</taxon>
        <taxon>Agaricomycetidae</taxon>
        <taxon>Agaricales</taxon>
        <taxon>Agaricineae</taxon>
        <taxon>Agaricaceae</taxon>
        <taxon>Leucocoprinus</taxon>
    </lineage>
</organism>
<dbReference type="PANTHER" id="PTHR23172">
    <property type="entry name" value="AUXILIN/CYCLIN G-ASSOCIATED KINASE-RELATED"/>
    <property type="match status" value="1"/>
</dbReference>